<reference evidence="1" key="1">
    <citation type="submission" date="2018-06" db="EMBL/GenBank/DDBJ databases">
        <authorList>
            <person name="Zhirakovskaya E."/>
        </authorList>
    </citation>
    <scope>NUCLEOTIDE SEQUENCE</scope>
</reference>
<protein>
    <recommendedName>
        <fullName evidence="2">Carbon monoxide oxidation accessory protein CoxE</fullName>
    </recommendedName>
</protein>
<evidence type="ECO:0000313" key="1">
    <source>
        <dbReference type="EMBL" id="VAW34075.1"/>
    </source>
</evidence>
<dbReference type="Pfam" id="PF05762">
    <property type="entry name" value="VWA_CoxE"/>
    <property type="match status" value="1"/>
</dbReference>
<gene>
    <name evidence="1" type="ORF">MNBD_CHLOROFLEXI01-3173</name>
</gene>
<name>A0A3B0USL1_9ZZZZ</name>
<accession>A0A3B0USL1</accession>
<organism evidence="1">
    <name type="scientific">hydrothermal vent metagenome</name>
    <dbReference type="NCBI Taxonomy" id="652676"/>
    <lineage>
        <taxon>unclassified sequences</taxon>
        <taxon>metagenomes</taxon>
        <taxon>ecological metagenomes</taxon>
    </lineage>
</organism>
<dbReference type="EMBL" id="UOEU01000507">
    <property type="protein sequence ID" value="VAW34075.1"/>
    <property type="molecule type" value="Genomic_DNA"/>
</dbReference>
<proteinExistence type="predicted"/>
<dbReference type="AlphaFoldDB" id="A0A3B0USL1"/>
<dbReference type="PANTHER" id="PTHR39338">
    <property type="entry name" value="BLL5662 PROTEIN-RELATED"/>
    <property type="match status" value="1"/>
</dbReference>
<feature type="non-terminal residue" evidence="1">
    <location>
        <position position="1"/>
    </location>
</feature>
<dbReference type="PANTHER" id="PTHR39338:SF6">
    <property type="entry name" value="BLL5662 PROTEIN"/>
    <property type="match status" value="1"/>
</dbReference>
<dbReference type="InterPro" id="IPR008912">
    <property type="entry name" value="Uncharacterised_CoxE"/>
</dbReference>
<sequence length="115" mass="13051">NFEWGRRVLGHGAVVLLISDGWDRGDPDLLNAEIGRLQRSCHRLVWLNPLLGSTEYEPLTRGMQASLPHIDDFLPVHNLASLEDLASHLQYLTVEKRPSRQRQLSLSGAAFIRDR</sequence>
<evidence type="ECO:0008006" key="2">
    <source>
        <dbReference type="Google" id="ProtNLM"/>
    </source>
</evidence>